<name>A0A508WPQ4_9HYPH</name>
<dbReference type="Proteomes" id="UP000507954">
    <property type="component" value="Unassembled WGS sequence"/>
</dbReference>
<reference evidence="1" key="1">
    <citation type="submission" date="2019-06" db="EMBL/GenBank/DDBJ databases">
        <authorList>
            <person name="Le Quere A."/>
            <person name="Colella S."/>
        </authorList>
    </citation>
    <scope>NUCLEOTIDE SEQUENCE</scope>
    <source>
        <strain evidence="1">EmedicaeMD41</strain>
    </source>
</reference>
<gene>
    <name evidence="1" type="ORF">EMEDMD4_1070032</name>
</gene>
<dbReference type="AlphaFoldDB" id="A0A508WPQ4"/>
<accession>A0A508WPQ4</accession>
<protein>
    <submittedName>
        <fullName evidence="1">Uncharacterized protein</fullName>
    </submittedName>
</protein>
<dbReference type="EMBL" id="CABFNB010000010">
    <property type="protein sequence ID" value="VTZ59414.1"/>
    <property type="molecule type" value="Genomic_DNA"/>
</dbReference>
<organism evidence="1">
    <name type="scientific">Sinorhizobium medicae</name>
    <dbReference type="NCBI Taxonomy" id="110321"/>
    <lineage>
        <taxon>Bacteria</taxon>
        <taxon>Pseudomonadati</taxon>
        <taxon>Pseudomonadota</taxon>
        <taxon>Alphaproteobacteria</taxon>
        <taxon>Hyphomicrobiales</taxon>
        <taxon>Rhizobiaceae</taxon>
        <taxon>Sinorhizobium/Ensifer group</taxon>
        <taxon>Sinorhizobium</taxon>
    </lineage>
</organism>
<proteinExistence type="predicted"/>
<dbReference type="RefSeq" id="WP_180161339.1">
    <property type="nucleotide sequence ID" value="NZ_CABFNB010000010.1"/>
</dbReference>
<evidence type="ECO:0000313" key="1">
    <source>
        <dbReference type="EMBL" id="VTZ59414.1"/>
    </source>
</evidence>
<sequence length="75" mass="8468">MTMNDWRAELRLELEKLVDAAVVAGARQQDAYDAILDEIGQLRLAYERDPDPANDISEQVIEEPSNNWPAAEKAQ</sequence>